<feature type="region of interest" description="Disordered" evidence="1">
    <location>
        <begin position="292"/>
        <end position="317"/>
    </location>
</feature>
<protein>
    <recommendedName>
        <fullName evidence="4">ParB/Sulfiredoxin domain-containing protein</fullName>
    </recommendedName>
</protein>
<dbReference type="EMBL" id="FJZI01000003">
    <property type="protein sequence ID" value="CZX45490.1"/>
    <property type="molecule type" value="Genomic_DNA"/>
</dbReference>
<gene>
    <name evidence="2" type="ORF">SAMEA2273372_01894</name>
</gene>
<dbReference type="RefSeq" id="WP_120301924.1">
    <property type="nucleotide sequence ID" value="NZ_CP039452.1"/>
</dbReference>
<dbReference type="SUPFAM" id="SSF110849">
    <property type="entry name" value="ParB/Sulfiredoxin"/>
    <property type="match status" value="1"/>
</dbReference>
<reference evidence="2 3" key="1">
    <citation type="submission" date="2016-03" db="EMBL/GenBank/DDBJ databases">
        <authorList>
            <consortium name="Pathogen Informatics"/>
        </authorList>
    </citation>
    <scope>NUCLEOTIDE SEQUENCE [LARGE SCALE GENOMIC DNA]</scope>
    <source>
        <strain evidence="3">e1527</strain>
    </source>
</reference>
<comment type="caution">
    <text evidence="2">The sequence shown here is derived from an EMBL/GenBank/DDBJ whole genome shotgun (WGS) entry which is preliminary data.</text>
</comment>
<evidence type="ECO:0000313" key="2">
    <source>
        <dbReference type="EMBL" id="CZX45490.1"/>
    </source>
</evidence>
<dbReference type="AlphaFoldDB" id="A0A822WNQ1"/>
<evidence type="ECO:0000313" key="3">
    <source>
        <dbReference type="Proteomes" id="UP000076063"/>
    </source>
</evidence>
<dbReference type="Gene3D" id="3.90.1530.10">
    <property type="entry name" value="Conserved hypothetical protein from pyrococcus furiosus pfu- 392566-001, ParB domain"/>
    <property type="match status" value="1"/>
</dbReference>
<proteinExistence type="predicted"/>
<accession>A0A822WNQ1</accession>
<dbReference type="Proteomes" id="UP000076063">
    <property type="component" value="Unassembled WGS sequence"/>
</dbReference>
<sequence>MERIDYSSWPRLSLSVANLKLDKMNPRIPSYVFTRNQKDIFNYLFNNEKIERLAAKIVDKGFIAHDPIYVVKEGDAYIVVEGNRRVSALKCLLDPSMAPSASKKRKLERLKNSLGSELIEKVEVYVAPSRRAVENVLYELHAEGKLQWSRQQKNRFIAGVGIEDGESLEDIAERFNVKVSEIQDSVQEYILERYFTELDLPTDIEDKALKAKFQMSTISRLVNRKIFKDRTGFEIINGTLTTTCSKSFFNTLLRQIVTDIVGQKINSRILNTAKELDSYLLASMNKIDDGELNDKVDFNPGKGNNNPGQDDEGQKNGTKRISRKEFLITRNINYHTGSDKLDVLIQEAQGMLLDTYKNAAALLLRSIIEIAVIRIFDIHGKKEQCMNGNGRIKNLSENINALVKREVWFSDKAYLSDLTRFISKDSASWNSLDSLNRYAHGEYTLPDREMLKQLRLIITPLISMCCESNLNKAKE</sequence>
<name>A0A822WNQ1_9ENTR</name>
<dbReference type="InterPro" id="IPR036086">
    <property type="entry name" value="ParB/Sulfiredoxin_sf"/>
</dbReference>
<organism evidence="2 3">
    <name type="scientific">Enterobacter bugandensis</name>
    <dbReference type="NCBI Taxonomy" id="881260"/>
    <lineage>
        <taxon>Bacteria</taxon>
        <taxon>Pseudomonadati</taxon>
        <taxon>Pseudomonadota</taxon>
        <taxon>Gammaproteobacteria</taxon>
        <taxon>Enterobacterales</taxon>
        <taxon>Enterobacteriaceae</taxon>
        <taxon>Enterobacter</taxon>
    </lineage>
</organism>
<evidence type="ECO:0008006" key="4">
    <source>
        <dbReference type="Google" id="ProtNLM"/>
    </source>
</evidence>
<evidence type="ECO:0000256" key="1">
    <source>
        <dbReference type="SAM" id="MobiDB-lite"/>
    </source>
</evidence>